<accession>A0ABT6HWM9</accession>
<keyword evidence="2" id="KW-1185">Reference proteome</keyword>
<dbReference type="PANTHER" id="PTHR36221:SF1">
    <property type="entry name" value="DUF742 DOMAIN-CONTAINING PROTEIN"/>
    <property type="match status" value="1"/>
</dbReference>
<dbReference type="InterPro" id="IPR036388">
    <property type="entry name" value="WH-like_DNA-bd_sf"/>
</dbReference>
<evidence type="ECO:0000313" key="1">
    <source>
        <dbReference type="EMBL" id="MDH2392761.1"/>
    </source>
</evidence>
<proteinExistence type="predicted"/>
<protein>
    <submittedName>
        <fullName evidence="1">DUF742 domain-containing protein</fullName>
    </submittedName>
</protein>
<dbReference type="Pfam" id="PF05331">
    <property type="entry name" value="DUF742"/>
    <property type="match status" value="1"/>
</dbReference>
<dbReference type="PANTHER" id="PTHR36221">
    <property type="entry name" value="DUF742 DOMAIN-CONTAINING PROTEIN"/>
    <property type="match status" value="1"/>
</dbReference>
<dbReference type="InterPro" id="IPR007995">
    <property type="entry name" value="DUF742"/>
</dbReference>
<dbReference type="SUPFAM" id="SSF46785">
    <property type="entry name" value="Winged helix' DNA-binding domain"/>
    <property type="match status" value="1"/>
</dbReference>
<comment type="caution">
    <text evidence="1">The sequence shown here is derived from an EMBL/GenBank/DDBJ whole genome shotgun (WGS) entry which is preliminary data.</text>
</comment>
<name>A0ABT6HWM9_9ACTN</name>
<gene>
    <name evidence="1" type="ORF">QCN29_29070</name>
</gene>
<organism evidence="1 2">
    <name type="scientific">Streptomyces chengmaiensis</name>
    <dbReference type="NCBI Taxonomy" id="3040919"/>
    <lineage>
        <taxon>Bacteria</taxon>
        <taxon>Bacillati</taxon>
        <taxon>Actinomycetota</taxon>
        <taxon>Actinomycetes</taxon>
        <taxon>Kitasatosporales</taxon>
        <taxon>Streptomycetaceae</taxon>
        <taxon>Streptomyces</taxon>
    </lineage>
</organism>
<dbReference type="InterPro" id="IPR036390">
    <property type="entry name" value="WH_DNA-bd_sf"/>
</dbReference>
<dbReference type="Proteomes" id="UP001223144">
    <property type="component" value="Unassembled WGS sequence"/>
</dbReference>
<evidence type="ECO:0000313" key="2">
    <source>
        <dbReference type="Proteomes" id="UP001223144"/>
    </source>
</evidence>
<dbReference type="EMBL" id="JARWBG010000048">
    <property type="protein sequence ID" value="MDH2392761.1"/>
    <property type="molecule type" value="Genomic_DNA"/>
</dbReference>
<sequence length="127" mass="13541">MSETWYEDETGPMVRPYTVTRGRTRPAAAHSLDLMSRLAAVAVEDLPPGVEPRLDHARSSLLAQVRGGPCTVAEAAADADLPLTVVRVLLADLVEAGLVTAAPPASGEAARHDPELLREIVDRLRAL</sequence>
<dbReference type="RefSeq" id="WP_240138641.1">
    <property type="nucleotide sequence ID" value="NZ_JARWBG010000048.1"/>
</dbReference>
<dbReference type="Gene3D" id="1.10.10.10">
    <property type="entry name" value="Winged helix-like DNA-binding domain superfamily/Winged helix DNA-binding domain"/>
    <property type="match status" value="1"/>
</dbReference>
<reference evidence="1 2" key="1">
    <citation type="submission" date="2023-04" db="EMBL/GenBank/DDBJ databases">
        <title>Streptomyces chengmaiensis sp. nov. isolated from the stem of mangrove plant in Hainan.</title>
        <authorList>
            <person name="Huang X."/>
            <person name="Zhou S."/>
            <person name="Chu X."/>
            <person name="Xie Y."/>
            <person name="Lin Y."/>
        </authorList>
    </citation>
    <scope>NUCLEOTIDE SEQUENCE [LARGE SCALE GENOMIC DNA]</scope>
    <source>
        <strain evidence="1 2">HNM0663</strain>
    </source>
</reference>